<evidence type="ECO:0000313" key="2">
    <source>
        <dbReference type="EMBL" id="MDC0681694.1"/>
    </source>
</evidence>
<gene>
    <name evidence="2" type="ORF">POL72_28395</name>
</gene>
<dbReference type="EMBL" id="JAQNDK010000003">
    <property type="protein sequence ID" value="MDC0681694.1"/>
    <property type="molecule type" value="Genomic_DNA"/>
</dbReference>
<keyword evidence="3" id="KW-1185">Reference proteome</keyword>
<dbReference type="InterPro" id="IPR011055">
    <property type="entry name" value="Dup_hybrid_motif"/>
</dbReference>
<evidence type="ECO:0008006" key="4">
    <source>
        <dbReference type="Google" id="ProtNLM"/>
    </source>
</evidence>
<feature type="region of interest" description="Disordered" evidence="1">
    <location>
        <begin position="1"/>
        <end position="20"/>
    </location>
</feature>
<evidence type="ECO:0000256" key="1">
    <source>
        <dbReference type="SAM" id="MobiDB-lite"/>
    </source>
</evidence>
<sequence>MQRMHDRVEGSPSHRSPVSSHLRRVPAVRLLGTLAVLLAAGVVAGMGCGREPPPPAVAAPPLGAQANDDACACSGGFYYNGEAIPIEDTRCDSFVCGRDLIAYHCVDLGANDNWRSFPGNRCGDLSCPGAGTFCGADVVNGEPAALYQCAGAGQIPLEWTICEGGCRRGACTEAATSECPCEVPPVAGGEHIPRTCGQRVCFPTGAGSDGVKMVCTADGWQSLGLSCTQRAGTCSACRGVQDSFDNEVTTTACGETICGLGHGNRSEWICGEAGWLDLNRPCEPGEPEDEGAEFGRCPEQFQDKDGKWKSVEQGQTFCGDQVFRSPWNNDLARSFGEPLIRIKGEATQLFACPGPGARPVPYRDCSALGGSGECKPVRELPGMHYHEVTGEQPQDGARTIRDWDRCDEGCPAVPDVVYAMAGPDGNRFCRHLFCGQHGVTGRVGTLYQCAYDDWSFCPPPAQSTSAVVGRPVPYEECSAACLPRDAKTQHDVCDATSDQEPFGIPDPAPDPSPSSRCDAIVDYQGNEVPLSSRRRGASVCGRGGQVFECRDRQLYRPDGWHATGVSCGTACGICGPDPYGTQSSFCESVTDFFGNACSDITADPGAILCNNVENVGFNEPAYCGHNPDLHAPGDPWMLYHCKAYCERQDGAETRLVPCEGSEGYDPTGREKKRHYLFDHATYCPLGCMINERVNDACLAPTGTLQFPFPDHRMIQNIGHKPDWQDGRHLGEDIGKVSGRTDGTYVFPIAPGKLLRAGINCSQYLGIALVEHRFKENGEEKRFCSFYGHLDVDELATALVGQDVGTETPLGKIAYWDDIPRQHNIHCAEKWTECPSEDSFPCDAGNSHLHYTVLSDAECGRFDDGGGAPPGYDGCDKESAVGYLDTETRIESYTALDATCETTISQPDGYISPEWFVTSRLH</sequence>
<dbReference type="Proteomes" id="UP001217485">
    <property type="component" value="Unassembled WGS sequence"/>
</dbReference>
<comment type="caution">
    <text evidence="2">The sequence shown here is derived from an EMBL/GenBank/DDBJ whole genome shotgun (WGS) entry which is preliminary data.</text>
</comment>
<proteinExistence type="predicted"/>
<feature type="region of interest" description="Disordered" evidence="1">
    <location>
        <begin position="495"/>
        <end position="515"/>
    </location>
</feature>
<reference evidence="2 3" key="1">
    <citation type="submission" date="2023-01" db="EMBL/GenBank/DDBJ databases">
        <title>Minimal conservation of predation-associated metabolite biosynthetic gene clusters underscores biosynthetic potential of Myxococcota including descriptions for ten novel species: Archangium lansinium sp. nov., Myxococcus landrumus sp. nov., Nannocystis bai.</title>
        <authorList>
            <person name="Ahearne A."/>
            <person name="Stevens C."/>
            <person name="Dowd S."/>
        </authorList>
    </citation>
    <scope>NUCLEOTIDE SEQUENCE [LARGE SCALE GENOMIC DNA]</scope>
    <source>
        <strain evidence="2 3">WIWO2</strain>
    </source>
</reference>
<protein>
    <recommendedName>
        <fullName evidence="4">SRCR domain-containing protein</fullName>
    </recommendedName>
</protein>
<evidence type="ECO:0000313" key="3">
    <source>
        <dbReference type="Proteomes" id="UP001217485"/>
    </source>
</evidence>
<accession>A0ABT5C5K4</accession>
<organism evidence="2 3">
    <name type="scientific">Sorangium atrum</name>
    <dbReference type="NCBI Taxonomy" id="2995308"/>
    <lineage>
        <taxon>Bacteria</taxon>
        <taxon>Pseudomonadati</taxon>
        <taxon>Myxococcota</taxon>
        <taxon>Polyangia</taxon>
        <taxon>Polyangiales</taxon>
        <taxon>Polyangiaceae</taxon>
        <taxon>Sorangium</taxon>
    </lineage>
</organism>
<dbReference type="Gene3D" id="2.70.70.10">
    <property type="entry name" value="Glucose Permease (Domain IIA)"/>
    <property type="match status" value="1"/>
</dbReference>
<name>A0ABT5C5K4_9BACT</name>
<dbReference type="RefSeq" id="WP_272098977.1">
    <property type="nucleotide sequence ID" value="NZ_JAQNDK010000003.1"/>
</dbReference>